<comment type="caution">
    <text evidence="6">The sequence shown here is derived from an EMBL/GenBank/DDBJ whole genome shotgun (WGS) entry which is preliminary data.</text>
</comment>
<accession>A0A4Q0I7X5</accession>
<dbReference type="CDD" id="cd00495">
    <property type="entry name" value="Ribosomal_L25_TL5_CTC"/>
    <property type="match status" value="1"/>
</dbReference>
<keyword evidence="7" id="KW-1185">Reference proteome</keyword>
<dbReference type="PANTHER" id="PTHR33284:SF1">
    <property type="entry name" value="RIBOSOMAL PROTEIN L25_GLN-TRNA SYNTHETASE, ANTI-CODON-BINDING DOMAIN-CONTAINING PROTEIN"/>
    <property type="match status" value="1"/>
</dbReference>
<dbReference type="GO" id="GO:0006412">
    <property type="term" value="P:translation"/>
    <property type="evidence" value="ECO:0007669"/>
    <property type="project" value="InterPro"/>
</dbReference>
<dbReference type="InterPro" id="IPR011035">
    <property type="entry name" value="Ribosomal_bL25/Gln-tRNA_synth"/>
</dbReference>
<gene>
    <name evidence="6" type="ORF">EFD62_04795</name>
</gene>
<dbReference type="InterPro" id="IPR020930">
    <property type="entry name" value="Ribosomal_uL5_bac-type"/>
</dbReference>
<proteinExistence type="predicted"/>
<organism evidence="6 7">
    <name type="scientific">Acetivibrio mesophilus</name>
    <dbReference type="NCBI Taxonomy" id="2487273"/>
    <lineage>
        <taxon>Bacteria</taxon>
        <taxon>Bacillati</taxon>
        <taxon>Bacillota</taxon>
        <taxon>Clostridia</taxon>
        <taxon>Eubacteriales</taxon>
        <taxon>Oscillospiraceae</taxon>
        <taxon>Acetivibrio</taxon>
    </lineage>
</organism>
<keyword evidence="4" id="KW-0687">Ribonucleoprotein</keyword>
<dbReference type="GO" id="GO:0022625">
    <property type="term" value="C:cytosolic large ribosomal subunit"/>
    <property type="evidence" value="ECO:0007669"/>
    <property type="project" value="TreeGrafter"/>
</dbReference>
<dbReference type="InterPro" id="IPR020056">
    <property type="entry name" value="Rbsml_bL25/Gln-tRNA_synth_N"/>
</dbReference>
<keyword evidence="1" id="KW-0699">rRNA-binding</keyword>
<dbReference type="PANTHER" id="PTHR33284">
    <property type="entry name" value="RIBOSOMAL PROTEIN L25/GLN-TRNA SYNTHETASE, ANTI-CODON-BINDING DOMAIN-CONTAINING PROTEIN"/>
    <property type="match status" value="1"/>
</dbReference>
<dbReference type="EMBL" id="RLII01000003">
    <property type="protein sequence ID" value="RXE60077.1"/>
    <property type="molecule type" value="Genomic_DNA"/>
</dbReference>
<dbReference type="Proteomes" id="UP000289166">
    <property type="component" value="Unassembled WGS sequence"/>
</dbReference>
<evidence type="ECO:0000256" key="2">
    <source>
        <dbReference type="ARBA" id="ARBA00022884"/>
    </source>
</evidence>
<evidence type="ECO:0000256" key="4">
    <source>
        <dbReference type="ARBA" id="ARBA00023274"/>
    </source>
</evidence>
<protein>
    <submittedName>
        <fullName evidence="6">50S ribosomal protein L25</fullName>
    </submittedName>
</protein>
<dbReference type="InterPro" id="IPR029751">
    <property type="entry name" value="Ribosomal_L25_dom"/>
</dbReference>
<dbReference type="Pfam" id="PF01386">
    <property type="entry name" value="Ribosomal_L25p"/>
    <property type="match status" value="1"/>
</dbReference>
<dbReference type="OrthoDB" id="9790002at2"/>
<evidence type="ECO:0000313" key="7">
    <source>
        <dbReference type="Proteomes" id="UP000289166"/>
    </source>
</evidence>
<name>A0A4Q0I7X5_9FIRM</name>
<dbReference type="GO" id="GO:0003735">
    <property type="term" value="F:structural constituent of ribosome"/>
    <property type="evidence" value="ECO:0007669"/>
    <property type="project" value="InterPro"/>
</dbReference>
<dbReference type="Gene3D" id="2.40.240.10">
    <property type="entry name" value="Ribosomal Protein L25, Chain P"/>
    <property type="match status" value="1"/>
</dbReference>
<dbReference type="GO" id="GO:0008097">
    <property type="term" value="F:5S rRNA binding"/>
    <property type="evidence" value="ECO:0007669"/>
    <property type="project" value="TreeGrafter"/>
</dbReference>
<evidence type="ECO:0000313" key="6">
    <source>
        <dbReference type="EMBL" id="RXE60077.1"/>
    </source>
</evidence>
<dbReference type="RefSeq" id="WP_128705809.1">
    <property type="nucleotide sequence ID" value="NZ_RLII01000003.1"/>
</dbReference>
<keyword evidence="3 6" id="KW-0689">Ribosomal protein</keyword>
<evidence type="ECO:0000259" key="5">
    <source>
        <dbReference type="Pfam" id="PF01386"/>
    </source>
</evidence>
<sequence>MEEFELNIENRTKLGTSASKKAKRKGRVPGVLYQGNESIPISLIEEEIRPIIGKNSRDVLVNVNLNGKKIKTKIQEVQREPINDVILHVDLMPLDNIKEDASKVH</sequence>
<reference evidence="7" key="1">
    <citation type="submission" date="2018-11" db="EMBL/GenBank/DDBJ databases">
        <title>Genome sequencing of a novel mesophilic and cellulolytic organism within the genus Hungateiclostridium.</title>
        <authorList>
            <person name="Rettenmaier R."/>
            <person name="Liebl W."/>
            <person name="Zverlov V."/>
        </authorList>
    </citation>
    <scope>NUCLEOTIDE SEQUENCE [LARGE SCALE GENOMIC DNA]</scope>
    <source>
        <strain evidence="7">N2K1</strain>
    </source>
</reference>
<dbReference type="AlphaFoldDB" id="A0A4Q0I7X5"/>
<evidence type="ECO:0000256" key="1">
    <source>
        <dbReference type="ARBA" id="ARBA00022730"/>
    </source>
</evidence>
<keyword evidence="2" id="KW-0694">RNA-binding</keyword>
<evidence type="ECO:0000256" key="3">
    <source>
        <dbReference type="ARBA" id="ARBA00022980"/>
    </source>
</evidence>
<feature type="domain" description="Large ribosomal subunit protein bL25 L25" evidence="5">
    <location>
        <begin position="6"/>
        <end position="91"/>
    </location>
</feature>
<dbReference type="SUPFAM" id="SSF50715">
    <property type="entry name" value="Ribosomal protein L25-like"/>
    <property type="match status" value="1"/>
</dbReference>